<dbReference type="InterPro" id="IPR024130">
    <property type="entry name" value="DAP1/DAPL1"/>
</dbReference>
<protein>
    <submittedName>
        <fullName evidence="2">Uncharacterized protein</fullName>
    </submittedName>
</protein>
<name>A0AAN5CIM1_9BILA</name>
<proteinExistence type="predicted"/>
<evidence type="ECO:0000313" key="2">
    <source>
        <dbReference type="EMBL" id="GMR45064.1"/>
    </source>
</evidence>
<keyword evidence="3" id="KW-1185">Reference proteome</keyword>
<evidence type="ECO:0000313" key="3">
    <source>
        <dbReference type="Proteomes" id="UP001328107"/>
    </source>
</evidence>
<accession>A0AAN5CIM1</accession>
<sequence>MEDHNALAGHMPADKVGGMRVVRKDRPESQSSSTDVVSDTIKSIELRQAENVLASTGLVAQMNKNYPEAAVRHYHDKPVVPKQQVHNKIPQCPRTTGNLFRPTKNQ</sequence>
<dbReference type="AlphaFoldDB" id="A0AAN5CIM1"/>
<organism evidence="2 3">
    <name type="scientific">Pristionchus mayeri</name>
    <dbReference type="NCBI Taxonomy" id="1317129"/>
    <lineage>
        <taxon>Eukaryota</taxon>
        <taxon>Metazoa</taxon>
        <taxon>Ecdysozoa</taxon>
        <taxon>Nematoda</taxon>
        <taxon>Chromadorea</taxon>
        <taxon>Rhabditida</taxon>
        <taxon>Rhabditina</taxon>
        <taxon>Diplogasteromorpha</taxon>
        <taxon>Diplogasteroidea</taxon>
        <taxon>Neodiplogasteridae</taxon>
        <taxon>Pristionchus</taxon>
    </lineage>
</organism>
<gene>
    <name evidence="2" type="ORF">PMAYCL1PPCAC_15259</name>
</gene>
<comment type="caution">
    <text evidence="2">The sequence shown here is derived from an EMBL/GenBank/DDBJ whole genome shotgun (WGS) entry which is preliminary data.</text>
</comment>
<feature type="compositionally biased region" description="Polar residues" evidence="1">
    <location>
        <begin position="93"/>
        <end position="106"/>
    </location>
</feature>
<reference evidence="3" key="1">
    <citation type="submission" date="2022-10" db="EMBL/GenBank/DDBJ databases">
        <title>Genome assembly of Pristionchus species.</title>
        <authorList>
            <person name="Yoshida K."/>
            <person name="Sommer R.J."/>
        </authorList>
    </citation>
    <scope>NUCLEOTIDE SEQUENCE [LARGE SCALE GENOMIC DNA]</scope>
    <source>
        <strain evidence="3">RS5460</strain>
    </source>
</reference>
<feature type="region of interest" description="Disordered" evidence="1">
    <location>
        <begin position="82"/>
        <end position="106"/>
    </location>
</feature>
<dbReference type="EMBL" id="BTRK01000004">
    <property type="protein sequence ID" value="GMR45064.1"/>
    <property type="molecule type" value="Genomic_DNA"/>
</dbReference>
<evidence type="ECO:0000256" key="1">
    <source>
        <dbReference type="SAM" id="MobiDB-lite"/>
    </source>
</evidence>
<dbReference type="Proteomes" id="UP001328107">
    <property type="component" value="Unassembled WGS sequence"/>
</dbReference>
<dbReference type="Pfam" id="PF15228">
    <property type="entry name" value="DAP"/>
    <property type="match status" value="1"/>
</dbReference>
<feature type="region of interest" description="Disordered" evidence="1">
    <location>
        <begin position="1"/>
        <end position="38"/>
    </location>
</feature>